<feature type="transmembrane region" description="Helical" evidence="12">
    <location>
        <begin position="167"/>
        <end position="183"/>
    </location>
</feature>
<evidence type="ECO:0000256" key="1">
    <source>
        <dbReference type="ARBA" id="ARBA00004141"/>
    </source>
</evidence>
<comment type="catalytic activity">
    <reaction evidence="11">
        <text>[GlcNAc-(1-&gt;4)-Mur2Ac(oyl-L-Ala-gamma-D-Glu-L-Lys-D-Ala-D-Ala)](n)-di-trans,octa-cis-undecaprenyl diphosphate + beta-D-GlcNAc-(1-&gt;4)-Mur2Ac(oyl-L-Ala-gamma-D-Glu-L-Lys-D-Ala-D-Ala)-di-trans,octa-cis-undecaprenyl diphosphate = [GlcNAc-(1-&gt;4)-Mur2Ac(oyl-L-Ala-gamma-D-Glu-L-Lys-D-Ala-D-Ala)](n+1)-di-trans,octa-cis-undecaprenyl diphosphate + di-trans,octa-cis-undecaprenyl diphosphate + H(+)</text>
        <dbReference type="Rhea" id="RHEA:23708"/>
        <dbReference type="Rhea" id="RHEA-COMP:9602"/>
        <dbReference type="Rhea" id="RHEA-COMP:9603"/>
        <dbReference type="ChEBI" id="CHEBI:15378"/>
        <dbReference type="ChEBI" id="CHEBI:58405"/>
        <dbReference type="ChEBI" id="CHEBI:60033"/>
        <dbReference type="ChEBI" id="CHEBI:78435"/>
        <dbReference type="EC" id="2.4.99.28"/>
    </reaction>
</comment>
<feature type="transmembrane region" description="Helical" evidence="12">
    <location>
        <begin position="145"/>
        <end position="161"/>
    </location>
</feature>
<dbReference type="InterPro" id="IPR001182">
    <property type="entry name" value="FtsW/RodA"/>
</dbReference>
<dbReference type="GO" id="GO:0008360">
    <property type="term" value="P:regulation of cell shape"/>
    <property type="evidence" value="ECO:0007669"/>
    <property type="project" value="UniProtKB-KW"/>
</dbReference>
<evidence type="ECO:0000256" key="8">
    <source>
        <dbReference type="ARBA" id="ARBA00023136"/>
    </source>
</evidence>
<evidence type="ECO:0000313" key="13">
    <source>
        <dbReference type="EMBL" id="SFV53183.1"/>
    </source>
</evidence>
<feature type="transmembrane region" description="Helical" evidence="12">
    <location>
        <begin position="40"/>
        <end position="57"/>
    </location>
</feature>
<dbReference type="GO" id="GO:0005886">
    <property type="term" value="C:plasma membrane"/>
    <property type="evidence" value="ECO:0007669"/>
    <property type="project" value="TreeGrafter"/>
</dbReference>
<protein>
    <recommendedName>
        <fullName evidence="10">peptidoglycan glycosyltransferase</fullName>
        <ecNumber evidence="10">2.4.99.28</ecNumber>
    </recommendedName>
    <alternativeName>
        <fullName evidence="9">Peptidoglycan polymerase</fullName>
    </alternativeName>
</protein>
<feature type="transmembrane region" description="Helical" evidence="12">
    <location>
        <begin position="12"/>
        <end position="34"/>
    </location>
</feature>
<gene>
    <name evidence="13" type="ORF">MNB_SV-9-851</name>
</gene>
<name>A0A1W1BI48_9ZZZZ</name>
<evidence type="ECO:0000256" key="6">
    <source>
        <dbReference type="ARBA" id="ARBA00022984"/>
    </source>
</evidence>
<evidence type="ECO:0000256" key="5">
    <source>
        <dbReference type="ARBA" id="ARBA00022960"/>
    </source>
</evidence>
<dbReference type="GO" id="GO:0051301">
    <property type="term" value="P:cell division"/>
    <property type="evidence" value="ECO:0007669"/>
    <property type="project" value="UniProtKB-KW"/>
</dbReference>
<feature type="transmembrane region" description="Helical" evidence="12">
    <location>
        <begin position="359"/>
        <end position="380"/>
    </location>
</feature>
<dbReference type="GO" id="GO:0008955">
    <property type="term" value="F:peptidoglycan glycosyltransferase activity"/>
    <property type="evidence" value="ECO:0007669"/>
    <property type="project" value="UniProtKB-EC"/>
</dbReference>
<keyword evidence="8 12" id="KW-0472">Membrane</keyword>
<dbReference type="EMBL" id="FPHG01000018">
    <property type="protein sequence ID" value="SFV53183.1"/>
    <property type="molecule type" value="Genomic_DNA"/>
</dbReference>
<evidence type="ECO:0000256" key="3">
    <source>
        <dbReference type="ARBA" id="ARBA00022679"/>
    </source>
</evidence>
<dbReference type="AlphaFoldDB" id="A0A1W1BI48"/>
<keyword evidence="5" id="KW-0133">Cell shape</keyword>
<keyword evidence="7 12" id="KW-1133">Transmembrane helix</keyword>
<sequence>MIDKQLYISTVILLTISLIMSYSLSTYTIILYHYTDFHFFIRQLGAVFIGLLLMLFLSKLNPDKWFNRIGFALFITFFILMIIMQFMPSSMVKAVGGAKRWIHIGSASIAPVEFFKVGFVFFLAWSFSRKLTNIGKLSLKEEFKIFMPYLSIFGIVVILIAILQKDLGQTVVLAGTLSILFVLTGRSMKFFMVLIGLGFTSFVGLVLIAPHRMHRIVSWWSTVQDTILSFIPFEAVQALHIDVGKEPYQISNSLNAIQNGGFWGQGLGNGQFKLGYISEVHTDFILAGLTEEVGFLGLGIVILTFLVMIFRINKIAGDLVETHYYLFTVGIALIISLALIINSYGISGITPIKGIAVPFLSYGGSQIVANSIAIGMVLMLSKKRQKYNKEEKN</sequence>
<keyword evidence="4 12" id="KW-0812">Transmembrane</keyword>
<dbReference type="GO" id="GO:0009252">
    <property type="term" value="P:peptidoglycan biosynthetic process"/>
    <property type="evidence" value="ECO:0007669"/>
    <property type="project" value="UniProtKB-KW"/>
</dbReference>
<dbReference type="GO" id="GO:0032153">
    <property type="term" value="C:cell division site"/>
    <property type="evidence" value="ECO:0007669"/>
    <property type="project" value="TreeGrafter"/>
</dbReference>
<feature type="transmembrane region" description="Helical" evidence="12">
    <location>
        <begin position="190"/>
        <end position="209"/>
    </location>
</feature>
<evidence type="ECO:0000256" key="2">
    <source>
        <dbReference type="ARBA" id="ARBA00022676"/>
    </source>
</evidence>
<keyword evidence="6" id="KW-0573">Peptidoglycan synthesis</keyword>
<feature type="transmembrane region" description="Helical" evidence="12">
    <location>
        <begin position="69"/>
        <end position="89"/>
    </location>
</feature>
<keyword evidence="3" id="KW-0808">Transferase</keyword>
<evidence type="ECO:0000256" key="7">
    <source>
        <dbReference type="ARBA" id="ARBA00022989"/>
    </source>
</evidence>
<keyword evidence="2" id="KW-0328">Glycosyltransferase</keyword>
<feature type="transmembrane region" description="Helical" evidence="12">
    <location>
        <begin position="101"/>
        <end position="125"/>
    </location>
</feature>
<dbReference type="PANTHER" id="PTHR30474:SF2">
    <property type="entry name" value="PEPTIDOGLYCAN GLYCOSYLTRANSFERASE FTSW-RELATED"/>
    <property type="match status" value="1"/>
</dbReference>
<evidence type="ECO:0000256" key="9">
    <source>
        <dbReference type="ARBA" id="ARBA00032370"/>
    </source>
</evidence>
<keyword evidence="13" id="KW-0132">Cell division</keyword>
<organism evidence="13">
    <name type="scientific">hydrothermal vent metagenome</name>
    <dbReference type="NCBI Taxonomy" id="652676"/>
    <lineage>
        <taxon>unclassified sequences</taxon>
        <taxon>metagenomes</taxon>
        <taxon>ecological metagenomes</taxon>
    </lineage>
</organism>
<dbReference type="Pfam" id="PF01098">
    <property type="entry name" value="FTSW_RODA_SPOVE"/>
    <property type="match status" value="1"/>
</dbReference>
<evidence type="ECO:0000256" key="10">
    <source>
        <dbReference type="ARBA" id="ARBA00044770"/>
    </source>
</evidence>
<keyword evidence="13" id="KW-0131">Cell cycle</keyword>
<dbReference type="EC" id="2.4.99.28" evidence="10"/>
<comment type="subcellular location">
    <subcellularLocation>
        <location evidence="1">Membrane</location>
        <topology evidence="1">Multi-pass membrane protein</topology>
    </subcellularLocation>
</comment>
<feature type="transmembrane region" description="Helical" evidence="12">
    <location>
        <begin position="324"/>
        <end position="347"/>
    </location>
</feature>
<accession>A0A1W1BI48</accession>
<evidence type="ECO:0000256" key="4">
    <source>
        <dbReference type="ARBA" id="ARBA00022692"/>
    </source>
</evidence>
<evidence type="ECO:0000256" key="12">
    <source>
        <dbReference type="SAM" id="Phobius"/>
    </source>
</evidence>
<dbReference type="PANTHER" id="PTHR30474">
    <property type="entry name" value="CELL CYCLE PROTEIN"/>
    <property type="match status" value="1"/>
</dbReference>
<evidence type="ECO:0000256" key="11">
    <source>
        <dbReference type="ARBA" id="ARBA00049902"/>
    </source>
</evidence>
<proteinExistence type="predicted"/>
<feature type="transmembrane region" description="Helical" evidence="12">
    <location>
        <begin position="293"/>
        <end position="312"/>
    </location>
</feature>
<dbReference type="GO" id="GO:0015648">
    <property type="term" value="F:lipid-linked peptidoglycan transporter activity"/>
    <property type="evidence" value="ECO:0007669"/>
    <property type="project" value="TreeGrafter"/>
</dbReference>
<reference evidence="13" key="1">
    <citation type="submission" date="2016-10" db="EMBL/GenBank/DDBJ databases">
        <authorList>
            <person name="de Groot N.N."/>
        </authorList>
    </citation>
    <scope>NUCLEOTIDE SEQUENCE</scope>
</reference>